<name>A0A1U9MI00_9HYPH</name>
<evidence type="ECO:0000313" key="1">
    <source>
        <dbReference type="EMBL" id="AQT47368.1"/>
    </source>
</evidence>
<dbReference type="KEGG" id="bapi:BBC0122_012570"/>
<evidence type="ECO:0008006" key="3">
    <source>
        <dbReference type="Google" id="ProtNLM"/>
    </source>
</evidence>
<gene>
    <name evidence="1" type="ORF">BBC0122_012570</name>
</gene>
<keyword evidence="2" id="KW-1185">Reference proteome</keyword>
<dbReference type="Gene3D" id="3.40.50.1820">
    <property type="entry name" value="alpha/beta hydrolase"/>
    <property type="match status" value="1"/>
</dbReference>
<protein>
    <recommendedName>
        <fullName evidence="3">Serine hydrolase family protein</fullName>
    </recommendedName>
</protein>
<dbReference type="InterPro" id="IPR029058">
    <property type="entry name" value="AB_hydrolase_fold"/>
</dbReference>
<dbReference type="InterPro" id="IPR010662">
    <property type="entry name" value="RBBP9/YdeN"/>
</dbReference>
<evidence type="ECO:0000313" key="2">
    <source>
        <dbReference type="Proteomes" id="UP000189632"/>
    </source>
</evidence>
<dbReference type="Proteomes" id="UP000189632">
    <property type="component" value="Chromosome"/>
</dbReference>
<dbReference type="AlphaFoldDB" id="A0A1U9MI00"/>
<dbReference type="EMBL" id="CP015625">
    <property type="protein sequence ID" value="AQT47368.1"/>
    <property type="molecule type" value="Genomic_DNA"/>
</dbReference>
<reference evidence="1 2" key="1">
    <citation type="submission" date="2016-11" db="EMBL/GenBank/DDBJ databases">
        <title>Comparative genomics of Bartonella apis.</title>
        <authorList>
            <person name="Engel P."/>
        </authorList>
    </citation>
    <scope>NUCLEOTIDE SEQUENCE [LARGE SCALE GENOMIC DNA]</scope>
    <source>
        <strain evidence="1 2">BBC0122</strain>
    </source>
</reference>
<accession>A0A1U9MI00</accession>
<sequence length="182" mass="20234">MKANELDILIVPGYQGSGPDHWQTRWEQKLSTAHRVEQAEWSKPVREDWTRELIKEVGAAQKPVVIVAHSLGVPTFILSVPFLGKKVRGAFLVAPPDVANPDIRPKHLMTFGPYPRERLPFPSIVIASRNDEYCDFAVAEDIAKDWGSLFIDAGDAGHINSASGYGPWPEGLMVFSQFLAKL</sequence>
<proteinExistence type="predicted"/>
<dbReference type="Pfam" id="PF06821">
    <property type="entry name" value="Ser_hydrolase"/>
    <property type="match status" value="1"/>
</dbReference>
<dbReference type="GO" id="GO:0016787">
    <property type="term" value="F:hydrolase activity"/>
    <property type="evidence" value="ECO:0007669"/>
    <property type="project" value="InterPro"/>
</dbReference>
<dbReference type="STRING" id="1686310.BBC0244_013010"/>
<dbReference type="RefSeq" id="WP_077992308.1">
    <property type="nucleotide sequence ID" value="NZ_CAXUOT020000002.1"/>
</dbReference>
<dbReference type="SUPFAM" id="SSF53474">
    <property type="entry name" value="alpha/beta-Hydrolases"/>
    <property type="match status" value="1"/>
</dbReference>
<organism evidence="1 2">
    <name type="scientific">Bartonella choladocola</name>
    <dbReference type="NCBI Taxonomy" id="2750995"/>
    <lineage>
        <taxon>Bacteria</taxon>
        <taxon>Pseudomonadati</taxon>
        <taxon>Pseudomonadota</taxon>
        <taxon>Alphaproteobacteria</taxon>
        <taxon>Hyphomicrobiales</taxon>
        <taxon>Bartonellaceae</taxon>
        <taxon>Bartonella</taxon>
    </lineage>
</organism>
<dbReference type="OrthoDB" id="9804993at2"/>